<feature type="transmembrane region" description="Helical" evidence="1">
    <location>
        <begin position="52"/>
        <end position="73"/>
    </location>
</feature>
<evidence type="ECO:0000313" key="3">
    <source>
        <dbReference type="Proteomes" id="UP000245695"/>
    </source>
</evidence>
<proteinExistence type="predicted"/>
<dbReference type="EMBL" id="LN650648">
    <property type="protein sequence ID" value="CEI72119.1"/>
    <property type="molecule type" value="Genomic_DNA"/>
</dbReference>
<accession>A0A2P2BP19</accession>
<dbReference type="Proteomes" id="UP000245695">
    <property type="component" value="Chromosome 1"/>
</dbReference>
<keyword evidence="1" id="KW-0812">Transmembrane</keyword>
<evidence type="ECO:0000256" key="1">
    <source>
        <dbReference type="SAM" id="Phobius"/>
    </source>
</evidence>
<protein>
    <submittedName>
        <fullName evidence="2">Gram-positive signal peptide, YSIRK</fullName>
    </submittedName>
</protein>
<dbReference type="AlphaFoldDB" id="A0A2P2BP19"/>
<sequence length="256" mass="29276">MNKKNLNNIFLDTPQSFKNIVRDTLDNLPEKRGNSEMEDRKVYKKVSAKKRIIAALVATMALGTTVFAAGKMLSIVGHSSNIPIYTDMPTDKEVKEDFGFEPKLVDKFSNGYVFENGYTTNYEGIDEEGSSLEKSKTIDFVYKNGKDKINLSMQEGILGEKSNRETVVDTYKGIEIYYNVYKNKLVPGDYEMTEQDKKDELSGKYVFSYGSKEIEVSEVKYLNWKQNGIYYNFLVRDGNLSQDELVKMAHEVIDTK</sequence>
<organism evidence="2 3">
    <name type="scientific">Romboutsia hominis</name>
    <dbReference type="NCBI Taxonomy" id="1507512"/>
    <lineage>
        <taxon>Bacteria</taxon>
        <taxon>Bacillati</taxon>
        <taxon>Bacillota</taxon>
        <taxon>Clostridia</taxon>
        <taxon>Peptostreptococcales</taxon>
        <taxon>Peptostreptococcaceae</taxon>
        <taxon>Romboutsia</taxon>
    </lineage>
</organism>
<evidence type="ECO:0000313" key="2">
    <source>
        <dbReference type="EMBL" id="CEI72119.1"/>
    </source>
</evidence>
<keyword evidence="1" id="KW-0472">Membrane</keyword>
<name>A0A2P2BP19_9FIRM</name>
<gene>
    <name evidence="2" type="ORF">FRIFI_0572</name>
</gene>
<dbReference type="KEGG" id="rhom:FRIFI_0572"/>
<keyword evidence="3" id="KW-1185">Reference proteome</keyword>
<keyword evidence="1" id="KW-1133">Transmembrane helix</keyword>
<dbReference type="RefSeq" id="WP_166504929.1">
    <property type="nucleotide sequence ID" value="NZ_JAKNTL010000003.1"/>
</dbReference>
<reference evidence="2 3" key="1">
    <citation type="submission" date="2014-09" db="EMBL/GenBank/DDBJ databases">
        <authorList>
            <person name="Hornung B.V."/>
        </authorList>
    </citation>
    <scope>NUCLEOTIDE SEQUENCE [LARGE SCALE GENOMIC DNA]</scope>
    <source>
        <strain evidence="2 3">FRIFI</strain>
    </source>
</reference>